<keyword evidence="3" id="KW-1185">Reference proteome</keyword>
<dbReference type="InterPro" id="IPR043461">
    <property type="entry name" value="LpxH-like"/>
</dbReference>
<organism evidence="2 3">
    <name type="scientific">Fulvitalea axinellae</name>
    <dbReference type="NCBI Taxonomy" id="1182444"/>
    <lineage>
        <taxon>Bacteria</taxon>
        <taxon>Pseudomonadati</taxon>
        <taxon>Bacteroidota</taxon>
        <taxon>Cytophagia</taxon>
        <taxon>Cytophagales</taxon>
        <taxon>Persicobacteraceae</taxon>
        <taxon>Fulvitalea</taxon>
    </lineage>
</organism>
<accession>A0AAU9C7K1</accession>
<dbReference type="PANTHER" id="PTHR34990:SF1">
    <property type="entry name" value="UDP-2,3-DIACYLGLUCOSAMINE HYDROLASE"/>
    <property type="match status" value="1"/>
</dbReference>
<dbReference type="KEGG" id="fax:FUAX_04110"/>
<dbReference type="Gene3D" id="3.60.21.10">
    <property type="match status" value="1"/>
</dbReference>
<dbReference type="GO" id="GO:0016020">
    <property type="term" value="C:membrane"/>
    <property type="evidence" value="ECO:0007669"/>
    <property type="project" value="GOC"/>
</dbReference>
<protein>
    <submittedName>
        <fullName evidence="2">UDP-2,3-diacylglucosamine hydrolase</fullName>
    </submittedName>
</protein>
<name>A0AAU9C7K1_9BACT</name>
<dbReference type="InterPro" id="IPR029052">
    <property type="entry name" value="Metallo-depent_PP-like"/>
</dbReference>
<sequence length="270" mass="31248">MLSLDIADIPEGKKIYFASDFHLGTPDYKSSRKREDKIVRWLDSVRHDAHAIFLLGDIFDFWFEYKTVIPKGFVRFQGKLAELSDAGIPIHIFIGNHDMWLFDYFPTEFGIPVHRENVSFTVNGTKFMTGHGDGLGPGDRKYKMLKRIFANKLCQWAFARLHPNLGIGIAGAWSKDSRASNAGHDEVFHGKDEWIYQFCQEEEIKEHHDFYIFGHRHLPMDIPVGKNARYINLGEWLKHCRYIAFDGKALKFEAFEPEGDFKIATLNETT</sequence>
<evidence type="ECO:0000313" key="2">
    <source>
        <dbReference type="EMBL" id="BDD07979.1"/>
    </source>
</evidence>
<proteinExistence type="predicted"/>
<gene>
    <name evidence="2" type="primary">lpxH</name>
    <name evidence="2" type="ORF">FUAX_04110</name>
</gene>
<dbReference type="EMBL" id="AP025314">
    <property type="protein sequence ID" value="BDD07979.1"/>
    <property type="molecule type" value="Genomic_DNA"/>
</dbReference>
<dbReference type="SUPFAM" id="SSF56300">
    <property type="entry name" value="Metallo-dependent phosphatases"/>
    <property type="match status" value="1"/>
</dbReference>
<dbReference type="PANTHER" id="PTHR34990">
    <property type="entry name" value="UDP-2,3-DIACYLGLUCOSAMINE HYDROLASE-RELATED"/>
    <property type="match status" value="1"/>
</dbReference>
<keyword evidence="1 2" id="KW-0378">Hydrolase</keyword>
<dbReference type="GO" id="GO:0008758">
    <property type="term" value="F:UDP-2,3-diacylglucosamine hydrolase activity"/>
    <property type="evidence" value="ECO:0007669"/>
    <property type="project" value="TreeGrafter"/>
</dbReference>
<reference evidence="2 3" key="1">
    <citation type="submission" date="2021-12" db="EMBL/GenBank/DDBJ databases">
        <title>Genome sequencing of bacteria with rrn-lacking chromosome and rrn-plasmid.</title>
        <authorList>
            <person name="Anda M."/>
            <person name="Iwasaki W."/>
        </authorList>
    </citation>
    <scope>NUCLEOTIDE SEQUENCE [LARGE SCALE GENOMIC DNA]</scope>
    <source>
        <strain evidence="2 3">DSM 100852</strain>
    </source>
</reference>
<dbReference type="Proteomes" id="UP001348817">
    <property type="component" value="Chromosome"/>
</dbReference>
<dbReference type="GO" id="GO:0009245">
    <property type="term" value="P:lipid A biosynthetic process"/>
    <property type="evidence" value="ECO:0007669"/>
    <property type="project" value="TreeGrafter"/>
</dbReference>
<evidence type="ECO:0000313" key="3">
    <source>
        <dbReference type="Proteomes" id="UP001348817"/>
    </source>
</evidence>
<dbReference type="CDD" id="cd07398">
    <property type="entry name" value="MPP_YbbF-LpxH"/>
    <property type="match status" value="1"/>
</dbReference>
<dbReference type="AlphaFoldDB" id="A0AAU9C7K1"/>
<evidence type="ECO:0000256" key="1">
    <source>
        <dbReference type="ARBA" id="ARBA00022801"/>
    </source>
</evidence>
<dbReference type="RefSeq" id="WP_338393271.1">
    <property type="nucleotide sequence ID" value="NZ_AP025314.1"/>
</dbReference>